<accession>A0A9P7GJT6</accession>
<dbReference type="InterPro" id="IPR021054">
    <property type="entry name" value="Cell_wall_mannoprotein_1"/>
</dbReference>
<keyword evidence="1" id="KW-0732">Signal</keyword>
<evidence type="ECO:0000313" key="3">
    <source>
        <dbReference type="Proteomes" id="UP000717328"/>
    </source>
</evidence>
<feature type="signal peptide" evidence="1">
    <location>
        <begin position="1"/>
        <end position="22"/>
    </location>
</feature>
<evidence type="ECO:0000256" key="1">
    <source>
        <dbReference type="SAM" id="SignalP"/>
    </source>
</evidence>
<evidence type="ECO:0000313" key="2">
    <source>
        <dbReference type="EMBL" id="KAG5651321.1"/>
    </source>
</evidence>
<sequence>MRLSSFIFFASLVASGFASTAADFKADIATISSRLQTLEKAVTAFPVTGGTFLQAFAIHNSAVDLATALQSCAKDTKAVTPTPFSSNDGREILTAAENLEGTMYHAIDGIIARKDQFFKVPFGYSYIQGDISNMGSSLKNVEDALISASPVSLLISSSLAILRVHLDQISLLAEANEFKSRIDNGFASAAAAFP</sequence>
<dbReference type="AlphaFoldDB" id="A0A9P7GJT6"/>
<dbReference type="Proteomes" id="UP000717328">
    <property type="component" value="Unassembled WGS sequence"/>
</dbReference>
<gene>
    <name evidence="2" type="ORF">H0H81_009094</name>
</gene>
<name>A0A9P7GJT6_9AGAR</name>
<dbReference type="EMBL" id="JABCKI010000261">
    <property type="protein sequence ID" value="KAG5651321.1"/>
    <property type="molecule type" value="Genomic_DNA"/>
</dbReference>
<organism evidence="2 3">
    <name type="scientific">Sphagnurus paluster</name>
    <dbReference type="NCBI Taxonomy" id="117069"/>
    <lineage>
        <taxon>Eukaryota</taxon>
        <taxon>Fungi</taxon>
        <taxon>Dikarya</taxon>
        <taxon>Basidiomycota</taxon>
        <taxon>Agaricomycotina</taxon>
        <taxon>Agaricomycetes</taxon>
        <taxon>Agaricomycetidae</taxon>
        <taxon>Agaricales</taxon>
        <taxon>Tricholomatineae</taxon>
        <taxon>Lyophyllaceae</taxon>
        <taxon>Sphagnurus</taxon>
    </lineage>
</organism>
<dbReference type="OrthoDB" id="3485059at2759"/>
<reference evidence="2" key="1">
    <citation type="submission" date="2021-02" db="EMBL/GenBank/DDBJ databases">
        <authorList>
            <person name="Nieuwenhuis M."/>
            <person name="Van De Peppel L.J.J."/>
        </authorList>
    </citation>
    <scope>NUCLEOTIDE SEQUENCE</scope>
    <source>
        <strain evidence="2">D49</strain>
    </source>
</reference>
<proteinExistence type="predicted"/>
<keyword evidence="3" id="KW-1185">Reference proteome</keyword>
<dbReference type="Pfam" id="PF12296">
    <property type="entry name" value="HsbA"/>
    <property type="match status" value="1"/>
</dbReference>
<reference evidence="2" key="2">
    <citation type="submission" date="2021-10" db="EMBL/GenBank/DDBJ databases">
        <title>Phylogenomics reveals ancestral predisposition of the termite-cultivated fungus Termitomyces towards a domesticated lifestyle.</title>
        <authorList>
            <person name="Auxier B."/>
            <person name="Grum-Grzhimaylo A."/>
            <person name="Cardenas M.E."/>
            <person name="Lodge J.D."/>
            <person name="Laessoe T."/>
            <person name="Pedersen O."/>
            <person name="Smith M.E."/>
            <person name="Kuyper T.W."/>
            <person name="Franco-Molano E.A."/>
            <person name="Baroni T.J."/>
            <person name="Aanen D.K."/>
        </authorList>
    </citation>
    <scope>NUCLEOTIDE SEQUENCE</scope>
    <source>
        <strain evidence="2">D49</strain>
    </source>
</reference>
<protein>
    <submittedName>
        <fullName evidence="2">Uncharacterized protein</fullName>
    </submittedName>
</protein>
<feature type="chain" id="PRO_5040254309" evidence="1">
    <location>
        <begin position="23"/>
        <end position="194"/>
    </location>
</feature>
<comment type="caution">
    <text evidence="2">The sequence shown here is derived from an EMBL/GenBank/DDBJ whole genome shotgun (WGS) entry which is preliminary data.</text>
</comment>